<comment type="caution">
    <text evidence="3">The sequence shown here is derived from an EMBL/GenBank/DDBJ whole genome shotgun (WGS) entry which is preliminary data.</text>
</comment>
<dbReference type="Proteomes" id="UP000674318">
    <property type="component" value="Unassembled WGS sequence"/>
</dbReference>
<dbReference type="AlphaFoldDB" id="A0A836LIZ6"/>
<keyword evidence="4" id="KW-1185">Reference proteome</keyword>
<accession>A0A836LIZ6</accession>
<keyword evidence="2" id="KW-0732">Signal</keyword>
<gene>
    <name evidence="3" type="ORF">JKF63_07503</name>
</gene>
<evidence type="ECO:0000313" key="3">
    <source>
        <dbReference type="EMBL" id="KAG5509858.1"/>
    </source>
</evidence>
<evidence type="ECO:0000256" key="1">
    <source>
        <dbReference type="SAM" id="MobiDB-lite"/>
    </source>
</evidence>
<feature type="region of interest" description="Disordered" evidence="1">
    <location>
        <begin position="195"/>
        <end position="220"/>
    </location>
</feature>
<dbReference type="OrthoDB" id="270206at2759"/>
<organism evidence="3 4">
    <name type="scientific">Porcisia hertigi</name>
    <dbReference type="NCBI Taxonomy" id="2761500"/>
    <lineage>
        <taxon>Eukaryota</taxon>
        <taxon>Discoba</taxon>
        <taxon>Euglenozoa</taxon>
        <taxon>Kinetoplastea</taxon>
        <taxon>Metakinetoplastina</taxon>
        <taxon>Trypanosomatida</taxon>
        <taxon>Trypanosomatidae</taxon>
        <taxon>Leishmaniinae</taxon>
        <taxon>Porcisia</taxon>
    </lineage>
</organism>
<reference evidence="3 4" key="1">
    <citation type="submission" date="2021-02" db="EMBL/GenBank/DDBJ databases">
        <title>Porcisia hertigi Genome sequencing and assembly.</title>
        <authorList>
            <person name="Almutairi H."/>
            <person name="Gatherer D."/>
        </authorList>
    </citation>
    <scope>NUCLEOTIDE SEQUENCE [LARGE SCALE GENOMIC DNA]</scope>
    <source>
        <strain evidence="3 4">C119</strain>
    </source>
</reference>
<evidence type="ECO:0000313" key="4">
    <source>
        <dbReference type="Proteomes" id="UP000674318"/>
    </source>
</evidence>
<dbReference type="Gene3D" id="3.40.720.10">
    <property type="entry name" value="Alkaline Phosphatase, subunit A"/>
    <property type="match status" value="1"/>
</dbReference>
<feature type="signal peptide" evidence="2">
    <location>
        <begin position="1"/>
        <end position="17"/>
    </location>
</feature>
<feature type="compositionally biased region" description="Basic and acidic residues" evidence="1">
    <location>
        <begin position="211"/>
        <end position="220"/>
    </location>
</feature>
<dbReference type="GeneID" id="94293517"/>
<sequence>MLAFIFVAIVYTNGASSDAEATPRVAVIVLEGFSGTVFHALMQSGVYLPNIAYMLTSQRGEWAPCATGTESSCARSVVVANATSGEVHVSAAAAMTSCFTGVPPREHQVYNESLESMSMYATTSKMYPSIAKRVKNAGMRVTVVGSSLAINSFSVSSGRCSRPGVLDMECAASQAELLRSSIDEYSGKVQLDCLSSSSCSTDTRRTSTPTDPKHHSDGHAEAQFTRHLKSIFGDLAYSSPKQETPTQNADADNLSDSLFIFHFDALAVRAFSDHLPEFRQSASSKEYVAQVYLLDALVGQVISYVRDRSRSLKENWLLLGVSDHGGTDKRYDTPAHLSSENTIAFFMATYTANAKGYVTMAPFQRPMTHLDVLPTVLTWLGVAPYDAETNAVVAGTNKTVASPSVWENVGERQHLSGFVQGVCSSGVSLQDCAL</sequence>
<dbReference type="EMBL" id="JAFJZO010000012">
    <property type="protein sequence ID" value="KAG5509858.1"/>
    <property type="molecule type" value="Genomic_DNA"/>
</dbReference>
<dbReference type="InterPro" id="IPR017850">
    <property type="entry name" value="Alkaline_phosphatase_core_sf"/>
</dbReference>
<dbReference type="KEGG" id="phet:94293517"/>
<dbReference type="RefSeq" id="XP_067758865.1">
    <property type="nucleotide sequence ID" value="XM_067903440.1"/>
</dbReference>
<proteinExistence type="predicted"/>
<name>A0A836LIZ6_9TRYP</name>
<evidence type="ECO:0000256" key="2">
    <source>
        <dbReference type="SAM" id="SignalP"/>
    </source>
</evidence>
<feature type="compositionally biased region" description="Low complexity" evidence="1">
    <location>
        <begin position="195"/>
        <end position="210"/>
    </location>
</feature>
<dbReference type="SUPFAM" id="SSF53649">
    <property type="entry name" value="Alkaline phosphatase-like"/>
    <property type="match status" value="1"/>
</dbReference>
<feature type="chain" id="PRO_5032608050" evidence="2">
    <location>
        <begin position="18"/>
        <end position="434"/>
    </location>
</feature>
<protein>
    <submittedName>
        <fullName evidence="3">Uncharacterized protein</fullName>
    </submittedName>
</protein>